<evidence type="ECO:0000259" key="1">
    <source>
        <dbReference type="Pfam" id="PF00675"/>
    </source>
</evidence>
<dbReference type="PANTHER" id="PTHR11851:SF134">
    <property type="entry name" value="ZINC-DEPENDENT PROTEASE"/>
    <property type="match status" value="1"/>
</dbReference>
<comment type="caution">
    <text evidence="3">The sequence shown here is derived from an EMBL/GenBank/DDBJ whole genome shotgun (WGS) entry which is preliminary data.</text>
</comment>
<dbReference type="InterPro" id="IPR011765">
    <property type="entry name" value="Pept_M16_N"/>
</dbReference>
<evidence type="ECO:0000313" key="3">
    <source>
        <dbReference type="EMBL" id="HIQ66890.1"/>
    </source>
</evidence>
<dbReference type="EMBL" id="DVFK01000002">
    <property type="protein sequence ID" value="HIQ66890.1"/>
    <property type="molecule type" value="Genomic_DNA"/>
</dbReference>
<dbReference type="SUPFAM" id="SSF63411">
    <property type="entry name" value="LuxS/MPP-like metallohydrolase"/>
    <property type="match status" value="2"/>
</dbReference>
<gene>
    <name evidence="3" type="ORF">IAB74_00060</name>
</gene>
<feature type="domain" description="Peptidase M16 C-terminal" evidence="2">
    <location>
        <begin position="180"/>
        <end position="354"/>
    </location>
</feature>
<organism evidence="3 4">
    <name type="scientific">Candidatus Faecousia excrementigallinarum</name>
    <dbReference type="NCBI Taxonomy" id="2840806"/>
    <lineage>
        <taxon>Bacteria</taxon>
        <taxon>Bacillati</taxon>
        <taxon>Bacillota</taxon>
        <taxon>Clostridia</taxon>
        <taxon>Eubacteriales</taxon>
        <taxon>Oscillospiraceae</taxon>
        <taxon>Faecousia</taxon>
    </lineage>
</organism>
<feature type="domain" description="Peptidase M16 N-terminal" evidence="1">
    <location>
        <begin position="61"/>
        <end position="173"/>
    </location>
</feature>
<dbReference type="Gene3D" id="3.30.830.10">
    <property type="entry name" value="Metalloenzyme, LuxS/M16 peptidase-like"/>
    <property type="match status" value="2"/>
</dbReference>
<dbReference type="GO" id="GO:0046872">
    <property type="term" value="F:metal ion binding"/>
    <property type="evidence" value="ECO:0007669"/>
    <property type="project" value="InterPro"/>
</dbReference>
<name>A0A9D1CL24_9FIRM</name>
<accession>A0A9D1CL24</accession>
<dbReference type="NCBIfam" id="NF047421">
    <property type="entry name" value="YfmH_fam"/>
    <property type="match status" value="1"/>
</dbReference>
<dbReference type="PANTHER" id="PTHR11851">
    <property type="entry name" value="METALLOPROTEASE"/>
    <property type="match status" value="1"/>
</dbReference>
<proteinExistence type="predicted"/>
<sequence>MKKNHYPRLGETLYRDTLPNGLPMVVLPRPGFRKKLCYLVTGYGSVHQDFTRDGEVFHTPAGVAHFLEHKLFDLPGRDISQEFAALGASVNAFTTYDMTAYYFSCTDHFPQNLRLLLEMVSAPCFTQESVDKEQGIIGQEIAMNLDSPDTRIFENLMAAMYENHPIRHPILGTERSIGEITPEILRQCHRAFYSAGNLLLCVIGDVDPQEVAEIAGAVPFAREAVTPQEVWPEPEAAPSHQVTTQMDVASPMFQLGFKCPWPGKGESGIRREIVADLAAEALFGESSPLYLELYQKGLIDTSFGGGFETVSGMAMLTASGDSKDPEAVQAAIFREARRLCREGLEPGAFLRMKRSALGRRIRSLDSFDSTCFRLCAYYFSGYDYFRFPELYENIQEEELYPFLAEAVTEERCCLSLIEPIGGRV</sequence>
<dbReference type="AlphaFoldDB" id="A0A9D1CL24"/>
<dbReference type="Pfam" id="PF00675">
    <property type="entry name" value="Peptidase_M16"/>
    <property type="match status" value="1"/>
</dbReference>
<dbReference type="InterPro" id="IPR050361">
    <property type="entry name" value="MPP/UQCRC_Complex"/>
</dbReference>
<evidence type="ECO:0000313" key="4">
    <source>
        <dbReference type="Proteomes" id="UP000886796"/>
    </source>
</evidence>
<dbReference type="Pfam" id="PF05193">
    <property type="entry name" value="Peptidase_M16_C"/>
    <property type="match status" value="1"/>
</dbReference>
<reference evidence="3" key="1">
    <citation type="submission" date="2020-10" db="EMBL/GenBank/DDBJ databases">
        <authorList>
            <person name="Gilroy R."/>
        </authorList>
    </citation>
    <scope>NUCLEOTIDE SEQUENCE</scope>
    <source>
        <strain evidence="3">13361</strain>
    </source>
</reference>
<protein>
    <submittedName>
        <fullName evidence="3">Insulinase family protein</fullName>
    </submittedName>
</protein>
<dbReference type="InterPro" id="IPR007863">
    <property type="entry name" value="Peptidase_M16_C"/>
</dbReference>
<dbReference type="Proteomes" id="UP000886796">
    <property type="component" value="Unassembled WGS sequence"/>
</dbReference>
<reference evidence="3" key="2">
    <citation type="journal article" date="2021" name="PeerJ">
        <title>Extensive microbial diversity within the chicken gut microbiome revealed by metagenomics and culture.</title>
        <authorList>
            <person name="Gilroy R."/>
            <person name="Ravi A."/>
            <person name="Getino M."/>
            <person name="Pursley I."/>
            <person name="Horton D.L."/>
            <person name="Alikhan N.F."/>
            <person name="Baker D."/>
            <person name="Gharbi K."/>
            <person name="Hall N."/>
            <person name="Watson M."/>
            <person name="Adriaenssens E.M."/>
            <person name="Foster-Nyarko E."/>
            <person name="Jarju S."/>
            <person name="Secka A."/>
            <person name="Antonio M."/>
            <person name="Oren A."/>
            <person name="Chaudhuri R.R."/>
            <person name="La Ragione R."/>
            <person name="Hildebrand F."/>
            <person name="Pallen M.J."/>
        </authorList>
    </citation>
    <scope>NUCLEOTIDE SEQUENCE</scope>
    <source>
        <strain evidence="3">13361</strain>
    </source>
</reference>
<dbReference type="InterPro" id="IPR011249">
    <property type="entry name" value="Metalloenz_LuxS/M16"/>
</dbReference>
<evidence type="ECO:0000259" key="2">
    <source>
        <dbReference type="Pfam" id="PF05193"/>
    </source>
</evidence>